<evidence type="ECO:0000313" key="11">
    <source>
        <dbReference type="EMBL" id="KAK2147594.1"/>
    </source>
</evidence>
<dbReference type="FunFam" id="4.10.95.10:FF:000001">
    <property type="entry name" value="Cytochrome c oxidase subunit 6A, mitochondrial"/>
    <property type="match status" value="1"/>
</dbReference>
<keyword evidence="7" id="KW-1133">Transmembrane helix</keyword>
<dbReference type="Proteomes" id="UP001208570">
    <property type="component" value="Unassembled WGS sequence"/>
</dbReference>
<reference evidence="11" key="1">
    <citation type="journal article" date="2023" name="Mol. Biol. Evol.">
        <title>Third-Generation Sequencing Reveals the Adaptive Role of the Epigenome in Three Deep-Sea Polychaetes.</title>
        <authorList>
            <person name="Perez M."/>
            <person name="Aroh O."/>
            <person name="Sun Y."/>
            <person name="Lan Y."/>
            <person name="Juniper S.K."/>
            <person name="Young C.R."/>
            <person name="Angers B."/>
            <person name="Qian P.Y."/>
        </authorList>
    </citation>
    <scope>NUCLEOTIDE SEQUENCE</scope>
    <source>
        <strain evidence="11">P08H-3</strain>
    </source>
</reference>
<dbReference type="PANTHER" id="PTHR11504">
    <property type="entry name" value="CYTOCHROME C OXIDASE POLYPEPTIDE VIA"/>
    <property type="match status" value="1"/>
</dbReference>
<dbReference type="GO" id="GO:0005743">
    <property type="term" value="C:mitochondrial inner membrane"/>
    <property type="evidence" value="ECO:0007669"/>
    <property type="project" value="UniProtKB-SubCell"/>
</dbReference>
<keyword evidence="6" id="KW-0809">Transit peptide</keyword>
<evidence type="ECO:0000256" key="8">
    <source>
        <dbReference type="ARBA" id="ARBA00023128"/>
    </source>
</evidence>
<evidence type="ECO:0000256" key="10">
    <source>
        <dbReference type="RuleBase" id="RU004396"/>
    </source>
</evidence>
<dbReference type="GO" id="GO:0006123">
    <property type="term" value="P:mitochondrial electron transport, cytochrome c to oxygen"/>
    <property type="evidence" value="ECO:0007669"/>
    <property type="project" value="TreeGrafter"/>
</dbReference>
<comment type="pathway">
    <text evidence="2">Energy metabolism; oxidative phosphorylation.</text>
</comment>
<keyword evidence="9" id="KW-0472">Membrane</keyword>
<evidence type="ECO:0008006" key="13">
    <source>
        <dbReference type="Google" id="ProtNLM"/>
    </source>
</evidence>
<dbReference type="AlphaFoldDB" id="A0AAD9MYF2"/>
<dbReference type="PIRSF" id="PIRSF000277">
    <property type="entry name" value="COX6A1"/>
    <property type="match status" value="1"/>
</dbReference>
<evidence type="ECO:0000256" key="2">
    <source>
        <dbReference type="ARBA" id="ARBA00004673"/>
    </source>
</evidence>
<name>A0AAD9MYF2_9ANNE</name>
<keyword evidence="12" id="KW-1185">Reference proteome</keyword>
<evidence type="ECO:0000256" key="6">
    <source>
        <dbReference type="ARBA" id="ARBA00022946"/>
    </source>
</evidence>
<evidence type="ECO:0000256" key="7">
    <source>
        <dbReference type="ARBA" id="ARBA00022989"/>
    </source>
</evidence>
<keyword evidence="4" id="KW-0812">Transmembrane</keyword>
<dbReference type="InterPro" id="IPR001349">
    <property type="entry name" value="Cyt_c_oxidase_su6a"/>
</dbReference>
<evidence type="ECO:0000256" key="1">
    <source>
        <dbReference type="ARBA" id="ARBA00004434"/>
    </source>
</evidence>
<dbReference type="EMBL" id="JAODUP010000545">
    <property type="protein sequence ID" value="KAK2147594.1"/>
    <property type="molecule type" value="Genomic_DNA"/>
</dbReference>
<sequence>MVAVRLVLRRSYSIMDGPSAMAGETGGMKQWKKLTALLAIPGVILCYVNANMKEAERAELPRPEFKPYSYMFHRTKKFPWGDGNHSLFHDKHVNALPEGYEA</sequence>
<evidence type="ECO:0000256" key="3">
    <source>
        <dbReference type="ARBA" id="ARBA00005553"/>
    </source>
</evidence>
<organism evidence="11 12">
    <name type="scientific">Paralvinella palmiformis</name>
    <dbReference type="NCBI Taxonomy" id="53620"/>
    <lineage>
        <taxon>Eukaryota</taxon>
        <taxon>Metazoa</taxon>
        <taxon>Spiralia</taxon>
        <taxon>Lophotrochozoa</taxon>
        <taxon>Annelida</taxon>
        <taxon>Polychaeta</taxon>
        <taxon>Sedentaria</taxon>
        <taxon>Canalipalpata</taxon>
        <taxon>Terebellida</taxon>
        <taxon>Terebelliformia</taxon>
        <taxon>Alvinellidae</taxon>
        <taxon>Paralvinella</taxon>
    </lineage>
</organism>
<protein>
    <recommendedName>
        <fullName evidence="13">Cytochrome c oxidase subunit</fullName>
    </recommendedName>
</protein>
<dbReference type="Gene3D" id="4.10.95.10">
    <property type="entry name" value="Cytochrome c oxidase, subunit VIa"/>
    <property type="match status" value="1"/>
</dbReference>
<keyword evidence="8" id="KW-0496">Mitochondrion</keyword>
<evidence type="ECO:0000256" key="4">
    <source>
        <dbReference type="ARBA" id="ARBA00022692"/>
    </source>
</evidence>
<dbReference type="PANTHER" id="PTHR11504:SF0">
    <property type="entry name" value="CYTOCHROME C OXIDASE SUBUNIT"/>
    <property type="match status" value="1"/>
</dbReference>
<evidence type="ECO:0000256" key="5">
    <source>
        <dbReference type="ARBA" id="ARBA00022792"/>
    </source>
</evidence>
<keyword evidence="5" id="KW-0999">Mitochondrion inner membrane</keyword>
<comment type="subcellular location">
    <subcellularLocation>
        <location evidence="1">Mitochondrion inner membrane</location>
        <topology evidence="1">Single-pass membrane protein</topology>
    </subcellularLocation>
</comment>
<comment type="similarity">
    <text evidence="3 10">Belongs to the cytochrome c oxidase subunit 6A family.</text>
</comment>
<dbReference type="Pfam" id="PF02046">
    <property type="entry name" value="COX6A"/>
    <property type="match status" value="1"/>
</dbReference>
<comment type="caution">
    <text evidence="11">The sequence shown here is derived from an EMBL/GenBank/DDBJ whole genome shotgun (WGS) entry which is preliminary data.</text>
</comment>
<dbReference type="GO" id="GO:0030234">
    <property type="term" value="F:enzyme regulator activity"/>
    <property type="evidence" value="ECO:0007669"/>
    <property type="project" value="TreeGrafter"/>
</dbReference>
<gene>
    <name evidence="11" type="ORF">LSH36_545g00001</name>
</gene>
<proteinExistence type="inferred from homology"/>
<dbReference type="InterPro" id="IPR036418">
    <property type="entry name" value="Cyt_c_oxidase_su6a_sf"/>
</dbReference>
<dbReference type="SUPFAM" id="SSF81411">
    <property type="entry name" value="Mitochondrial cytochrome c oxidase subunit VIa"/>
    <property type="match status" value="1"/>
</dbReference>
<evidence type="ECO:0000256" key="9">
    <source>
        <dbReference type="ARBA" id="ARBA00023136"/>
    </source>
</evidence>
<evidence type="ECO:0000313" key="12">
    <source>
        <dbReference type="Proteomes" id="UP001208570"/>
    </source>
</evidence>
<accession>A0AAD9MYF2</accession>